<dbReference type="InterPro" id="IPR008979">
    <property type="entry name" value="Galactose-bd-like_sf"/>
</dbReference>
<dbReference type="EMBL" id="CAEY01001940">
    <property type="status" value="NOT_ANNOTATED_CDS"/>
    <property type="molecule type" value="Genomic_DNA"/>
</dbReference>
<dbReference type="AlphaFoldDB" id="T1KCN3"/>
<keyword evidence="4" id="KW-0479">Metal-binding</keyword>
<reference evidence="12" key="1">
    <citation type="submission" date="2011-08" db="EMBL/GenBank/DDBJ databases">
        <authorList>
            <person name="Rombauts S."/>
        </authorList>
    </citation>
    <scope>NUCLEOTIDE SEQUENCE</scope>
    <source>
        <strain evidence="12">London</strain>
    </source>
</reference>
<dbReference type="EnsemblMetazoa" id="tetur08g08253.1">
    <property type="protein sequence ID" value="tetur08g08253.1"/>
    <property type="gene ID" value="tetur08g08253"/>
</dbReference>
<gene>
    <name evidence="11" type="primary">107362652</name>
</gene>
<keyword evidence="5" id="KW-0430">Lectin</keyword>
<evidence type="ECO:0000256" key="3">
    <source>
        <dbReference type="ARBA" id="ARBA00011233"/>
    </source>
</evidence>
<dbReference type="InterPro" id="IPR051941">
    <property type="entry name" value="BG_Antigen-Binding_Lectin"/>
</dbReference>
<dbReference type="KEGG" id="tut:107362652"/>
<keyword evidence="12" id="KW-1185">Reference proteome</keyword>
<evidence type="ECO:0000256" key="9">
    <source>
        <dbReference type="SAM" id="Phobius"/>
    </source>
</evidence>
<keyword evidence="7" id="KW-1015">Disulfide bond</keyword>
<dbReference type="GO" id="GO:0042806">
    <property type="term" value="F:fucose binding"/>
    <property type="evidence" value="ECO:0007669"/>
    <property type="project" value="UniProtKB-ARBA"/>
</dbReference>
<dbReference type="PANTHER" id="PTHR45713">
    <property type="entry name" value="FTP DOMAIN-CONTAINING PROTEIN"/>
    <property type="match status" value="1"/>
</dbReference>
<evidence type="ECO:0000313" key="11">
    <source>
        <dbReference type="EnsemblMetazoa" id="tetur08g08253.1"/>
    </source>
</evidence>
<dbReference type="HOGENOM" id="CLU_910074_0_0_1"/>
<reference evidence="11" key="2">
    <citation type="submission" date="2015-06" db="UniProtKB">
        <authorList>
            <consortium name="EnsemblMetazoa"/>
        </authorList>
    </citation>
    <scope>IDENTIFICATION</scope>
</reference>
<keyword evidence="6" id="KW-0106">Calcium</keyword>
<dbReference type="STRING" id="32264.T1KCN3"/>
<comment type="similarity">
    <text evidence="2">Belongs to the fucolectin family.</text>
</comment>
<evidence type="ECO:0000256" key="7">
    <source>
        <dbReference type="ARBA" id="ARBA00023157"/>
    </source>
</evidence>
<dbReference type="GO" id="GO:0001868">
    <property type="term" value="P:regulation of complement activation, lectin pathway"/>
    <property type="evidence" value="ECO:0007669"/>
    <property type="project" value="UniProtKB-ARBA"/>
</dbReference>
<evidence type="ECO:0000256" key="4">
    <source>
        <dbReference type="ARBA" id="ARBA00022723"/>
    </source>
</evidence>
<dbReference type="eggNOG" id="KOG2579">
    <property type="taxonomic scope" value="Eukaryota"/>
</dbReference>
<evidence type="ECO:0000313" key="12">
    <source>
        <dbReference type="Proteomes" id="UP000015104"/>
    </source>
</evidence>
<protein>
    <recommendedName>
        <fullName evidence="10">Fucolectin tachylectin-4 pentraxin-1 domain-containing protein</fullName>
    </recommendedName>
</protein>
<dbReference type="InterPro" id="IPR006585">
    <property type="entry name" value="FTP1"/>
</dbReference>
<keyword evidence="9" id="KW-1133">Transmembrane helix</keyword>
<feature type="domain" description="Fucolectin tachylectin-4 pentraxin-1" evidence="10">
    <location>
        <begin position="103"/>
        <end position="275"/>
    </location>
</feature>
<comment type="function">
    <text evidence="1">Acts as a defensive agent. Recognizes blood group fucosylated oligosaccharides including A, B, H and Lewis B-type antigens. Does not recognize Lewis A antigen and has low affinity for monovalent haptens.</text>
</comment>
<dbReference type="GO" id="GO:0010185">
    <property type="term" value="P:regulation of cellular defense response"/>
    <property type="evidence" value="ECO:0007669"/>
    <property type="project" value="UniProtKB-ARBA"/>
</dbReference>
<evidence type="ECO:0000256" key="5">
    <source>
        <dbReference type="ARBA" id="ARBA00022734"/>
    </source>
</evidence>
<organism evidence="11 12">
    <name type="scientific">Tetranychus urticae</name>
    <name type="common">Two-spotted spider mite</name>
    <dbReference type="NCBI Taxonomy" id="32264"/>
    <lineage>
        <taxon>Eukaryota</taxon>
        <taxon>Metazoa</taxon>
        <taxon>Ecdysozoa</taxon>
        <taxon>Arthropoda</taxon>
        <taxon>Chelicerata</taxon>
        <taxon>Arachnida</taxon>
        <taxon>Acari</taxon>
        <taxon>Acariformes</taxon>
        <taxon>Trombidiformes</taxon>
        <taxon>Prostigmata</taxon>
        <taxon>Eleutherengona</taxon>
        <taxon>Raphignathae</taxon>
        <taxon>Tetranychoidea</taxon>
        <taxon>Tetranychidae</taxon>
        <taxon>Tetranychus</taxon>
    </lineage>
</organism>
<feature type="region of interest" description="Disordered" evidence="8">
    <location>
        <begin position="272"/>
        <end position="306"/>
    </location>
</feature>
<evidence type="ECO:0000259" key="10">
    <source>
        <dbReference type="SMART" id="SM00607"/>
    </source>
</evidence>
<dbReference type="PANTHER" id="PTHR45713:SF6">
    <property type="entry name" value="F5_8 TYPE C DOMAIN-CONTAINING PROTEIN"/>
    <property type="match status" value="1"/>
</dbReference>
<dbReference type="SMART" id="SM00607">
    <property type="entry name" value="FTP"/>
    <property type="match status" value="1"/>
</dbReference>
<comment type="subunit">
    <text evidence="3">Homotrimer.</text>
</comment>
<feature type="transmembrane region" description="Helical" evidence="9">
    <location>
        <begin position="12"/>
        <end position="33"/>
    </location>
</feature>
<dbReference type="OrthoDB" id="6102375at2759"/>
<evidence type="ECO:0000256" key="1">
    <source>
        <dbReference type="ARBA" id="ARBA00002219"/>
    </source>
</evidence>
<keyword evidence="9" id="KW-0472">Membrane</keyword>
<evidence type="ECO:0000256" key="2">
    <source>
        <dbReference type="ARBA" id="ARBA00010147"/>
    </source>
</evidence>
<keyword evidence="9" id="KW-0812">Transmembrane</keyword>
<dbReference type="Gene3D" id="2.60.120.260">
    <property type="entry name" value="Galactose-binding domain-like"/>
    <property type="match status" value="1"/>
</dbReference>
<dbReference type="SUPFAM" id="SSF49785">
    <property type="entry name" value="Galactose-binding domain-like"/>
    <property type="match status" value="1"/>
</dbReference>
<accession>T1KCN3</accession>
<dbReference type="OMA" id="KNPPCAC"/>
<evidence type="ECO:0000256" key="8">
    <source>
        <dbReference type="SAM" id="MobiDB-lite"/>
    </source>
</evidence>
<feature type="compositionally biased region" description="Basic and acidic residues" evidence="8">
    <location>
        <begin position="274"/>
        <end position="284"/>
    </location>
</feature>
<dbReference type="Pfam" id="PF22633">
    <property type="entry name" value="F5_F8_type_C_2"/>
    <property type="match status" value="1"/>
</dbReference>
<dbReference type="Proteomes" id="UP000015104">
    <property type="component" value="Unassembled WGS sequence"/>
</dbReference>
<sequence>MQSVKAIDIMFSLFIYFQLIVPIVIGTISVNYVHQLNDFIGSYERGSVLNCATECAQIPDCTCVRLSINGSDVCEPLLTEMDANGLNHTDFVYFAMILPNFTQENLALKKPATQSSVFEVNGISYTADRAVDGSQNIETFKLPYLSQTKDGNEADSFPWWQVDLKREYIVSMVKILNRKNPADRLHDFEVRVGHKSITTDYNNVQFNSNGLCGGHKGAGIESGQMVTIKCEPCPLAGRFVTIQIVKNCDDCREKDKNILNLAEVEVYGSPLLVNEKKEEKDSKGKGKGQKKASSAEDDDSTDGKDD</sequence>
<name>T1KCN3_TETUR</name>
<proteinExistence type="inferred from homology"/>
<dbReference type="GO" id="GO:0046872">
    <property type="term" value="F:metal ion binding"/>
    <property type="evidence" value="ECO:0007669"/>
    <property type="project" value="UniProtKB-KW"/>
</dbReference>
<evidence type="ECO:0000256" key="6">
    <source>
        <dbReference type="ARBA" id="ARBA00022837"/>
    </source>
</evidence>